<dbReference type="AlphaFoldDB" id="A0A2H0YV77"/>
<organism evidence="4 5">
    <name type="scientific">Candidatus Kerfeldbacteria bacterium CG08_land_8_20_14_0_20_40_16</name>
    <dbReference type="NCBI Taxonomy" id="2014244"/>
    <lineage>
        <taxon>Bacteria</taxon>
        <taxon>Candidatus Kerfeldiibacteriota</taxon>
    </lineage>
</organism>
<reference evidence="4 5" key="1">
    <citation type="submission" date="2017-09" db="EMBL/GenBank/DDBJ databases">
        <title>Depth-based differentiation of microbial function through sediment-hosted aquifers and enrichment of novel symbionts in the deep terrestrial subsurface.</title>
        <authorList>
            <person name="Probst A.J."/>
            <person name="Ladd B."/>
            <person name="Jarett J.K."/>
            <person name="Geller-Mcgrath D.E."/>
            <person name="Sieber C.M."/>
            <person name="Emerson J.B."/>
            <person name="Anantharaman K."/>
            <person name="Thomas B.C."/>
            <person name="Malmstrom R."/>
            <person name="Stieglmeier M."/>
            <person name="Klingl A."/>
            <person name="Woyke T."/>
            <person name="Ryan C.M."/>
            <person name="Banfield J.F."/>
        </authorList>
    </citation>
    <scope>NUCLEOTIDE SEQUENCE [LARGE SCALE GENOMIC DNA]</scope>
    <source>
        <strain evidence="4">CG08_land_8_20_14_0_20_40_16</strain>
    </source>
</reference>
<dbReference type="SMART" id="SM00448">
    <property type="entry name" value="REC"/>
    <property type="match status" value="1"/>
</dbReference>
<accession>A0A2H0YV77</accession>
<dbReference type="Gene3D" id="3.40.50.2300">
    <property type="match status" value="1"/>
</dbReference>
<feature type="modified residue" description="4-aspartylphosphate" evidence="2">
    <location>
        <position position="52"/>
    </location>
</feature>
<dbReference type="CDD" id="cd00156">
    <property type="entry name" value="REC"/>
    <property type="match status" value="1"/>
</dbReference>
<proteinExistence type="predicted"/>
<evidence type="ECO:0000259" key="3">
    <source>
        <dbReference type="PROSITE" id="PS50110"/>
    </source>
</evidence>
<comment type="caution">
    <text evidence="4">The sequence shown here is derived from an EMBL/GenBank/DDBJ whole genome shotgun (WGS) entry which is preliminary data.</text>
</comment>
<keyword evidence="1 2" id="KW-0597">Phosphoprotein</keyword>
<dbReference type="Pfam" id="PF00072">
    <property type="entry name" value="Response_reg"/>
    <property type="match status" value="1"/>
</dbReference>
<name>A0A2H0YV77_9BACT</name>
<evidence type="ECO:0000256" key="2">
    <source>
        <dbReference type="PROSITE-ProRule" id="PRU00169"/>
    </source>
</evidence>
<evidence type="ECO:0000313" key="4">
    <source>
        <dbReference type="EMBL" id="PIS42380.1"/>
    </source>
</evidence>
<sequence>MPKILLIEDDKDQILMYQTKFELSGYDFIAAEDGPKGLELAEKENPDMILIDLLMDKMGGIEVLEHLKENPKTKNIPAVIVTNLDKHELAEKAMALGALDFIVKSKIPLREMMARIEAHFKK</sequence>
<dbReference type="InterPro" id="IPR011006">
    <property type="entry name" value="CheY-like_superfamily"/>
</dbReference>
<dbReference type="PROSITE" id="PS50110">
    <property type="entry name" value="RESPONSE_REGULATORY"/>
    <property type="match status" value="1"/>
</dbReference>
<evidence type="ECO:0000313" key="5">
    <source>
        <dbReference type="Proteomes" id="UP000231542"/>
    </source>
</evidence>
<evidence type="ECO:0000256" key="1">
    <source>
        <dbReference type="ARBA" id="ARBA00022553"/>
    </source>
</evidence>
<dbReference type="Proteomes" id="UP000231542">
    <property type="component" value="Unassembled WGS sequence"/>
</dbReference>
<gene>
    <name evidence="4" type="ORF">COT24_03810</name>
</gene>
<dbReference type="InterPro" id="IPR001789">
    <property type="entry name" value="Sig_transdc_resp-reg_receiver"/>
</dbReference>
<dbReference type="SUPFAM" id="SSF52172">
    <property type="entry name" value="CheY-like"/>
    <property type="match status" value="1"/>
</dbReference>
<protein>
    <submittedName>
        <fullName evidence="4">Response regulator</fullName>
    </submittedName>
</protein>
<dbReference type="PANTHER" id="PTHR44591">
    <property type="entry name" value="STRESS RESPONSE REGULATOR PROTEIN 1"/>
    <property type="match status" value="1"/>
</dbReference>
<dbReference type="EMBL" id="PEXU01000046">
    <property type="protein sequence ID" value="PIS42380.1"/>
    <property type="molecule type" value="Genomic_DNA"/>
</dbReference>
<feature type="domain" description="Response regulatory" evidence="3">
    <location>
        <begin position="3"/>
        <end position="119"/>
    </location>
</feature>
<dbReference type="InterPro" id="IPR050595">
    <property type="entry name" value="Bact_response_regulator"/>
</dbReference>
<dbReference type="GO" id="GO:0000160">
    <property type="term" value="P:phosphorelay signal transduction system"/>
    <property type="evidence" value="ECO:0007669"/>
    <property type="project" value="InterPro"/>
</dbReference>
<dbReference type="PANTHER" id="PTHR44591:SF3">
    <property type="entry name" value="RESPONSE REGULATORY DOMAIN-CONTAINING PROTEIN"/>
    <property type="match status" value="1"/>
</dbReference>